<accession>A0A0B0ENK5</accession>
<keyword evidence="4" id="KW-1005">Bacterial flagellum biogenesis</keyword>
<dbReference type="GO" id="GO:0006402">
    <property type="term" value="P:mRNA catabolic process"/>
    <property type="evidence" value="ECO:0007669"/>
    <property type="project" value="InterPro"/>
</dbReference>
<dbReference type="GO" id="GO:1902208">
    <property type="term" value="P:regulation of bacterial-type flagellum assembly"/>
    <property type="evidence" value="ECO:0007669"/>
    <property type="project" value="UniProtKB-UniRule"/>
</dbReference>
<evidence type="ECO:0000256" key="4">
    <source>
        <dbReference type="HAMAP-Rule" id="MF_00167"/>
    </source>
</evidence>
<keyword evidence="3 4" id="KW-0694">RNA-binding</keyword>
<dbReference type="GO" id="GO:0006109">
    <property type="term" value="P:regulation of carbohydrate metabolic process"/>
    <property type="evidence" value="ECO:0007669"/>
    <property type="project" value="InterPro"/>
</dbReference>
<evidence type="ECO:0000256" key="1">
    <source>
        <dbReference type="ARBA" id="ARBA00022490"/>
    </source>
</evidence>
<dbReference type="InterPro" id="IPR036107">
    <property type="entry name" value="CsrA_sf"/>
</dbReference>
<dbReference type="Pfam" id="PF02599">
    <property type="entry name" value="CsrA"/>
    <property type="match status" value="1"/>
</dbReference>
<dbReference type="GO" id="GO:0044781">
    <property type="term" value="P:bacterial-type flagellum organization"/>
    <property type="evidence" value="ECO:0007669"/>
    <property type="project" value="UniProtKB-KW"/>
</dbReference>
<evidence type="ECO:0000256" key="2">
    <source>
        <dbReference type="ARBA" id="ARBA00022845"/>
    </source>
</evidence>
<dbReference type="GO" id="GO:0005829">
    <property type="term" value="C:cytosol"/>
    <property type="evidence" value="ECO:0007669"/>
    <property type="project" value="TreeGrafter"/>
</dbReference>
<dbReference type="AlphaFoldDB" id="A0A0B0ENK5"/>
<protein>
    <recommendedName>
        <fullName evidence="4">Translational regulator CsrA</fullName>
    </recommendedName>
</protein>
<dbReference type="Proteomes" id="UP000030652">
    <property type="component" value="Unassembled WGS sequence"/>
</dbReference>
<keyword evidence="4" id="KW-0678">Repressor</keyword>
<keyword evidence="1 4" id="KW-0963">Cytoplasm</keyword>
<name>A0A0B0ENK5_9BACT</name>
<dbReference type="PANTHER" id="PTHR34984">
    <property type="entry name" value="CARBON STORAGE REGULATOR"/>
    <property type="match status" value="1"/>
</dbReference>
<keyword evidence="2 4" id="KW-0810">Translation regulation</keyword>
<reference evidence="5 6" key="1">
    <citation type="submission" date="2014-10" db="EMBL/GenBank/DDBJ databases">
        <title>Draft genome of anammox bacterium scalindua brodae, obtained using differential coverage binning of sequence data from two enrichment reactors.</title>
        <authorList>
            <person name="Speth D.R."/>
            <person name="Russ L."/>
            <person name="Kartal B."/>
            <person name="Op den Camp H.J."/>
            <person name="Dutilh B.E."/>
            <person name="Jetten M.S."/>
        </authorList>
    </citation>
    <scope>NUCLEOTIDE SEQUENCE [LARGE SCALE GENOMIC DNA]</scope>
    <source>
        <strain evidence="5">RU1</strain>
    </source>
</reference>
<evidence type="ECO:0000313" key="5">
    <source>
        <dbReference type="EMBL" id="KHE93621.1"/>
    </source>
</evidence>
<dbReference type="InterPro" id="IPR003751">
    <property type="entry name" value="CsrA"/>
</dbReference>
<dbReference type="GO" id="GO:0048027">
    <property type="term" value="F:mRNA 5'-UTR binding"/>
    <property type="evidence" value="ECO:0007669"/>
    <property type="project" value="UniProtKB-UniRule"/>
</dbReference>
<comment type="subunit">
    <text evidence="4">Homodimer; the beta-strands of each monomer intercalate to form a hydrophobic core, while the alpha-helices form wings that extend away from the core.</text>
</comment>
<comment type="function">
    <text evidence="4">A translational regulator that binds mRNA to regulate translation initiation and/or mRNA stability. Usually binds in the 5'-UTR at or near the Shine-Dalgarno sequence preventing ribosome-binding, thus repressing translation. Its main target seems to be the major flagellin gene, while its function is anatagonized by FliW.</text>
</comment>
<dbReference type="eggNOG" id="COG1551">
    <property type="taxonomic scope" value="Bacteria"/>
</dbReference>
<dbReference type="HAMAP" id="MF_00167">
    <property type="entry name" value="CsrA"/>
    <property type="match status" value="1"/>
</dbReference>
<sequence>MLVLTRRLGESIIIGDNIVVSVEKIDKSQVKLGISASKDVTVNREEVVKEIKGENVLSSVSGIINHIKES</sequence>
<organism evidence="5 6">
    <name type="scientific">Candidatus Scalindua brodae</name>
    <dbReference type="NCBI Taxonomy" id="237368"/>
    <lineage>
        <taxon>Bacteria</taxon>
        <taxon>Pseudomonadati</taxon>
        <taxon>Planctomycetota</taxon>
        <taxon>Candidatus Brocadiia</taxon>
        <taxon>Candidatus Brocadiales</taxon>
        <taxon>Candidatus Scalinduaceae</taxon>
        <taxon>Candidatus Scalindua</taxon>
    </lineage>
</organism>
<dbReference type="PANTHER" id="PTHR34984:SF1">
    <property type="entry name" value="CARBON STORAGE REGULATOR"/>
    <property type="match status" value="1"/>
</dbReference>
<proteinExistence type="inferred from homology"/>
<dbReference type="EMBL" id="JRYO01000046">
    <property type="protein sequence ID" value="KHE93621.1"/>
    <property type="molecule type" value="Genomic_DNA"/>
</dbReference>
<evidence type="ECO:0000256" key="3">
    <source>
        <dbReference type="ARBA" id="ARBA00022884"/>
    </source>
</evidence>
<evidence type="ECO:0000313" key="6">
    <source>
        <dbReference type="Proteomes" id="UP000030652"/>
    </source>
</evidence>
<dbReference type="SUPFAM" id="SSF117130">
    <property type="entry name" value="CsrA-like"/>
    <property type="match status" value="1"/>
</dbReference>
<comment type="subcellular location">
    <subcellularLocation>
        <location evidence="4">Cytoplasm</location>
    </subcellularLocation>
</comment>
<dbReference type="PATRIC" id="fig|237368.3.peg.723"/>
<dbReference type="GO" id="GO:0045947">
    <property type="term" value="P:negative regulation of translational initiation"/>
    <property type="evidence" value="ECO:0007669"/>
    <property type="project" value="UniProtKB-UniRule"/>
</dbReference>
<comment type="similarity">
    <text evidence="4">Belongs to the CsrA/RsmA family.</text>
</comment>
<comment type="caution">
    <text evidence="5">The sequence shown here is derived from an EMBL/GenBank/DDBJ whole genome shotgun (WGS) entry which is preliminary data.</text>
</comment>
<dbReference type="Gene3D" id="2.60.40.4380">
    <property type="entry name" value="Translational regulator CsrA"/>
    <property type="match status" value="1"/>
</dbReference>
<gene>
    <name evidence="4" type="primary">csrA</name>
    <name evidence="5" type="ORF">SCABRO_00666</name>
</gene>